<dbReference type="InterPro" id="IPR029787">
    <property type="entry name" value="Nucleotide_cyclase"/>
</dbReference>
<dbReference type="RefSeq" id="WP_088483383.1">
    <property type="nucleotide sequence ID" value="NZ_JBCNLH010000001.1"/>
</dbReference>
<dbReference type="Proteomes" id="UP000197446">
    <property type="component" value="Unassembled WGS sequence"/>
</dbReference>
<accession>A0A254NFG6</accession>
<protein>
    <submittedName>
        <fullName evidence="3">Adenylate/guanylate cyclase domain-containing protein</fullName>
    </submittedName>
</protein>
<evidence type="ECO:0000259" key="2">
    <source>
        <dbReference type="PROSITE" id="PS50125"/>
    </source>
</evidence>
<dbReference type="InterPro" id="IPR001054">
    <property type="entry name" value="A/G_cyclase"/>
</dbReference>
<evidence type="ECO:0000259" key="1">
    <source>
        <dbReference type="PROSITE" id="PS50006"/>
    </source>
</evidence>
<keyword evidence="4" id="KW-1185">Reference proteome</keyword>
<dbReference type="PANTHER" id="PTHR43081">
    <property type="entry name" value="ADENYLATE CYCLASE, TERMINAL-DIFFERENTIATION SPECIFIC-RELATED"/>
    <property type="match status" value="1"/>
</dbReference>
<dbReference type="EMBL" id="NISI01000004">
    <property type="protein sequence ID" value="OWR03843.1"/>
    <property type="molecule type" value="Genomic_DNA"/>
</dbReference>
<name>A0A254NFG6_9BURK</name>
<evidence type="ECO:0000313" key="4">
    <source>
        <dbReference type="Proteomes" id="UP000197446"/>
    </source>
</evidence>
<dbReference type="SUPFAM" id="SSF55073">
    <property type="entry name" value="Nucleotide cyclase"/>
    <property type="match status" value="1"/>
</dbReference>
<organism evidence="3 4">
    <name type="scientific">Roseateles puraquae</name>
    <dbReference type="NCBI Taxonomy" id="431059"/>
    <lineage>
        <taxon>Bacteria</taxon>
        <taxon>Pseudomonadati</taxon>
        <taxon>Pseudomonadota</taxon>
        <taxon>Betaproteobacteria</taxon>
        <taxon>Burkholderiales</taxon>
        <taxon>Sphaerotilaceae</taxon>
        <taxon>Roseateles</taxon>
    </lineage>
</organism>
<dbReference type="GO" id="GO:0006171">
    <property type="term" value="P:cAMP biosynthetic process"/>
    <property type="evidence" value="ECO:0007669"/>
    <property type="project" value="TreeGrafter"/>
</dbReference>
<dbReference type="AlphaFoldDB" id="A0A254NFG6"/>
<dbReference type="SMART" id="SM00044">
    <property type="entry name" value="CYCc"/>
    <property type="match status" value="1"/>
</dbReference>
<dbReference type="CDD" id="cd07302">
    <property type="entry name" value="CHD"/>
    <property type="match status" value="1"/>
</dbReference>
<dbReference type="InterPro" id="IPR000253">
    <property type="entry name" value="FHA_dom"/>
</dbReference>
<reference evidence="3 4" key="1">
    <citation type="journal article" date="2007" name="Int. J. Syst. Evol. Microbiol.">
        <title>Description of Pelomonas aquatica sp. nov. and Pelomonas puraquae sp. nov., isolated from industrial and haemodialysis water.</title>
        <authorList>
            <person name="Gomila M."/>
            <person name="Bowien B."/>
            <person name="Falsen E."/>
            <person name="Moore E.R."/>
            <person name="Lalucat J."/>
        </authorList>
    </citation>
    <scope>NUCLEOTIDE SEQUENCE [LARGE SCALE GENOMIC DNA]</scope>
    <source>
        <strain evidence="3 4">CCUG 52769</strain>
    </source>
</reference>
<dbReference type="OrthoDB" id="9801841at2"/>
<dbReference type="GO" id="GO:0035556">
    <property type="term" value="P:intracellular signal transduction"/>
    <property type="evidence" value="ECO:0007669"/>
    <property type="project" value="InterPro"/>
</dbReference>
<dbReference type="Gene3D" id="2.60.200.20">
    <property type="match status" value="1"/>
</dbReference>
<dbReference type="SUPFAM" id="SSF49879">
    <property type="entry name" value="SMAD/FHA domain"/>
    <property type="match status" value="1"/>
</dbReference>
<gene>
    <name evidence="3" type="ORF">CDO81_11605</name>
</gene>
<feature type="domain" description="FHA" evidence="1">
    <location>
        <begin position="219"/>
        <end position="262"/>
    </location>
</feature>
<dbReference type="PROSITE" id="PS50125">
    <property type="entry name" value="GUANYLATE_CYCLASE_2"/>
    <property type="match status" value="1"/>
</dbReference>
<dbReference type="Pfam" id="PF00498">
    <property type="entry name" value="FHA"/>
    <property type="match status" value="1"/>
</dbReference>
<dbReference type="CDD" id="cd00060">
    <property type="entry name" value="FHA"/>
    <property type="match status" value="1"/>
</dbReference>
<feature type="domain" description="Guanylate cyclase" evidence="2">
    <location>
        <begin position="8"/>
        <end position="128"/>
    </location>
</feature>
<dbReference type="PROSITE" id="PS50006">
    <property type="entry name" value="FHA_DOMAIN"/>
    <property type="match status" value="1"/>
</dbReference>
<dbReference type="PANTHER" id="PTHR43081:SF19">
    <property type="entry name" value="PH-SENSITIVE ADENYLATE CYCLASE RV1264"/>
    <property type="match status" value="1"/>
</dbReference>
<sequence length="323" mass="35165">MTAIRERTVLFADLRGSTGLYESLGNAEASAMVTQTVSQVSEAVLESGGHLIKTLGDGLMAAFETPRDGVRAAQRMQEMLERTVQRARRLNNPAMLALRLQVALARGEVVELNGDCFGDAVNVAARLIDHAGDGEILITAEVLAGLHRASKGRFRSLDRISVRGRVEPVHVYRMDGGPLLSTDDAATQFGEPMRSVEPDGMRLIWHDLDRVFDIGAMPIVLGRSVQATYCITDARVSRSHARIDWQGSSFELTDLSYNGTYVRFGASGEILSLKRGSCTLHGSGVIGLGGLPTDEQSPIVRFEVLHFADTEPQQPFGSSRSRR</sequence>
<comment type="caution">
    <text evidence="3">The sequence shown here is derived from an EMBL/GenBank/DDBJ whole genome shotgun (WGS) entry which is preliminary data.</text>
</comment>
<dbReference type="Pfam" id="PF00211">
    <property type="entry name" value="Guanylate_cyc"/>
    <property type="match status" value="1"/>
</dbReference>
<dbReference type="InterPro" id="IPR050697">
    <property type="entry name" value="Adenylyl/Guanylyl_Cyclase_3/4"/>
</dbReference>
<dbReference type="Gene3D" id="3.30.70.1230">
    <property type="entry name" value="Nucleotide cyclase"/>
    <property type="match status" value="1"/>
</dbReference>
<dbReference type="SMART" id="SM00240">
    <property type="entry name" value="FHA"/>
    <property type="match status" value="1"/>
</dbReference>
<dbReference type="GO" id="GO:0004016">
    <property type="term" value="F:adenylate cyclase activity"/>
    <property type="evidence" value="ECO:0007669"/>
    <property type="project" value="UniProtKB-ARBA"/>
</dbReference>
<proteinExistence type="predicted"/>
<dbReference type="InterPro" id="IPR008984">
    <property type="entry name" value="SMAD_FHA_dom_sf"/>
</dbReference>
<evidence type="ECO:0000313" key="3">
    <source>
        <dbReference type="EMBL" id="OWR03843.1"/>
    </source>
</evidence>